<evidence type="ECO:0000313" key="2">
    <source>
        <dbReference type="EMBL" id="MET3594805.1"/>
    </source>
</evidence>
<proteinExistence type="predicted"/>
<sequence>MSGRATVHHCPPGAGHAFQRAITIPLDFDATLETIRAILAALDLWIIHEIDPQMLVARAGYSIARTRQILYFHPRYMIRLLGADPSALPEVPLKIVVLEAKDRVRVSWPIPEALFERYGNADLVELAREFASIYAAIAVKLQSPR</sequence>
<dbReference type="SUPFAM" id="SSF103247">
    <property type="entry name" value="TT1751-like"/>
    <property type="match status" value="1"/>
</dbReference>
<organism evidence="2 3">
    <name type="scientific">Mesorhizobium shonense</name>
    <dbReference type="NCBI Taxonomy" id="1209948"/>
    <lineage>
        <taxon>Bacteria</taxon>
        <taxon>Pseudomonadati</taxon>
        <taxon>Pseudomonadota</taxon>
        <taxon>Alphaproteobacteria</taxon>
        <taxon>Hyphomicrobiales</taxon>
        <taxon>Phyllobacteriaceae</taxon>
        <taxon>Mesorhizobium</taxon>
    </lineage>
</organism>
<feature type="domain" description="DUF302" evidence="1">
    <location>
        <begin position="53"/>
        <end position="108"/>
    </location>
</feature>
<evidence type="ECO:0000259" key="1">
    <source>
        <dbReference type="Pfam" id="PF03625"/>
    </source>
</evidence>
<evidence type="ECO:0000313" key="3">
    <source>
        <dbReference type="Proteomes" id="UP001549036"/>
    </source>
</evidence>
<gene>
    <name evidence="2" type="ORF">ABID26_004213</name>
</gene>
<protein>
    <submittedName>
        <fullName evidence="2">Uncharacterized protein (DUF302 family)</fullName>
    </submittedName>
</protein>
<keyword evidence="3" id="KW-1185">Reference proteome</keyword>
<dbReference type="EMBL" id="JBEPLM010000008">
    <property type="protein sequence ID" value="MET3594805.1"/>
    <property type="molecule type" value="Genomic_DNA"/>
</dbReference>
<dbReference type="Proteomes" id="UP001549036">
    <property type="component" value="Unassembled WGS sequence"/>
</dbReference>
<dbReference type="Gene3D" id="3.30.310.70">
    <property type="entry name" value="TT1751-like domain"/>
    <property type="match status" value="1"/>
</dbReference>
<dbReference type="InterPro" id="IPR005180">
    <property type="entry name" value="DUF302"/>
</dbReference>
<reference evidence="2 3" key="1">
    <citation type="submission" date="2024-06" db="EMBL/GenBank/DDBJ databases">
        <title>Genomic Encyclopedia of Type Strains, Phase IV (KMG-IV): sequencing the most valuable type-strain genomes for metagenomic binning, comparative biology and taxonomic classification.</title>
        <authorList>
            <person name="Goeker M."/>
        </authorList>
    </citation>
    <scope>NUCLEOTIDE SEQUENCE [LARGE SCALE GENOMIC DNA]</scope>
    <source>
        <strain evidence="2 3">DSM 29846</strain>
    </source>
</reference>
<dbReference type="RefSeq" id="WP_292302372.1">
    <property type="nucleotide sequence ID" value="NZ_JBEPLM010000008.1"/>
</dbReference>
<name>A0ABV2HVZ9_9HYPH</name>
<dbReference type="CDD" id="cd14797">
    <property type="entry name" value="DUF302"/>
    <property type="match status" value="1"/>
</dbReference>
<accession>A0ABV2HVZ9</accession>
<dbReference type="Pfam" id="PF03625">
    <property type="entry name" value="DUF302"/>
    <property type="match status" value="1"/>
</dbReference>
<comment type="caution">
    <text evidence="2">The sequence shown here is derived from an EMBL/GenBank/DDBJ whole genome shotgun (WGS) entry which is preliminary data.</text>
</comment>
<dbReference type="InterPro" id="IPR035923">
    <property type="entry name" value="TT1751-like_sf"/>
</dbReference>